<evidence type="ECO:0000256" key="1">
    <source>
        <dbReference type="SAM" id="MobiDB-lite"/>
    </source>
</evidence>
<keyword evidence="3" id="KW-1185">Reference proteome</keyword>
<dbReference type="Proteomes" id="UP000030645">
    <property type="component" value="Unassembled WGS sequence"/>
</dbReference>
<name>W9RP77_9ROSA</name>
<organism evidence="2 3">
    <name type="scientific">Morus notabilis</name>
    <dbReference type="NCBI Taxonomy" id="981085"/>
    <lineage>
        <taxon>Eukaryota</taxon>
        <taxon>Viridiplantae</taxon>
        <taxon>Streptophyta</taxon>
        <taxon>Embryophyta</taxon>
        <taxon>Tracheophyta</taxon>
        <taxon>Spermatophyta</taxon>
        <taxon>Magnoliopsida</taxon>
        <taxon>eudicotyledons</taxon>
        <taxon>Gunneridae</taxon>
        <taxon>Pentapetalae</taxon>
        <taxon>rosids</taxon>
        <taxon>fabids</taxon>
        <taxon>Rosales</taxon>
        <taxon>Moraceae</taxon>
        <taxon>Moreae</taxon>
        <taxon>Morus</taxon>
    </lineage>
</organism>
<dbReference type="AlphaFoldDB" id="W9RP77"/>
<dbReference type="EMBL" id="KE345322">
    <property type="protein sequence ID" value="EXC01180.1"/>
    <property type="molecule type" value="Genomic_DNA"/>
</dbReference>
<protein>
    <submittedName>
        <fullName evidence="2">Uncharacterized protein</fullName>
    </submittedName>
</protein>
<proteinExistence type="predicted"/>
<feature type="compositionally biased region" description="Basic residues" evidence="1">
    <location>
        <begin position="17"/>
        <end position="26"/>
    </location>
</feature>
<reference evidence="3" key="1">
    <citation type="submission" date="2013-01" db="EMBL/GenBank/DDBJ databases">
        <title>Draft Genome Sequence of a Mulberry Tree, Morus notabilis C.K. Schneid.</title>
        <authorList>
            <person name="He N."/>
            <person name="Zhao S."/>
        </authorList>
    </citation>
    <scope>NUCLEOTIDE SEQUENCE</scope>
</reference>
<feature type="region of interest" description="Disordered" evidence="1">
    <location>
        <begin position="1"/>
        <end position="40"/>
    </location>
</feature>
<gene>
    <name evidence="2" type="ORF">L484_025558</name>
</gene>
<evidence type="ECO:0000313" key="3">
    <source>
        <dbReference type="Proteomes" id="UP000030645"/>
    </source>
</evidence>
<feature type="compositionally biased region" description="Polar residues" evidence="1">
    <location>
        <begin position="1"/>
        <end position="10"/>
    </location>
</feature>
<accession>W9RP77</accession>
<evidence type="ECO:0000313" key="2">
    <source>
        <dbReference type="EMBL" id="EXC01180.1"/>
    </source>
</evidence>
<sequence length="68" mass="7918">MPSKPANTRSIRLEKNIRRRKSHHRINPQMNQIGEKKSTKLGREEEICSFVGEGNEGRVCTERRQADK</sequence>